<keyword evidence="3" id="KW-1185">Reference proteome</keyword>
<evidence type="ECO:0000313" key="2">
    <source>
        <dbReference type="EMBL" id="MEN2791563.1"/>
    </source>
</evidence>
<reference evidence="2 3" key="1">
    <citation type="submission" date="2024-05" db="EMBL/GenBank/DDBJ databases">
        <authorList>
            <person name="Liu Q."/>
            <person name="Xin Y.-H."/>
        </authorList>
    </citation>
    <scope>NUCLEOTIDE SEQUENCE [LARGE SCALE GENOMIC DNA]</scope>
    <source>
        <strain evidence="2 3">CGMCC 1.10181</strain>
    </source>
</reference>
<proteinExistence type="predicted"/>
<feature type="compositionally biased region" description="Pro residues" evidence="1">
    <location>
        <begin position="250"/>
        <end position="272"/>
    </location>
</feature>
<dbReference type="EMBL" id="JBDIME010000018">
    <property type="protein sequence ID" value="MEN2791563.1"/>
    <property type="molecule type" value="Genomic_DNA"/>
</dbReference>
<evidence type="ECO:0000256" key="1">
    <source>
        <dbReference type="SAM" id="MobiDB-lite"/>
    </source>
</evidence>
<dbReference type="InterPro" id="IPR036844">
    <property type="entry name" value="Hint_dom_sf"/>
</dbReference>
<dbReference type="Gene3D" id="2.40.30.180">
    <property type="entry name" value="Ubiquitin-activating enzyme E1, FCCH domain"/>
    <property type="match status" value="1"/>
</dbReference>
<sequence>MAFRAGSANFSKGEISEELIGRVDVPAYQTALRRARNVVILKYGGVTKRPGTRLVAEVYAGSSLAQVTASIAAGVMTVSAVASGALAAGQSLSGAGVADGTIIDAQLTGTTGGTGTYSVSPSQTVAGTAMSANGKQPVRLMPFQFSLEQTYALELGQGYMRPAAQGGMVIEDKIAITAITLGATTIVAAAYHDYHVGDQVYFSGIAGTIELNGKIGRVLSVIDTNHFVVDVDSSGFSAFTADTGGAARTGPPPPPPPPPPVPPPPPPPPPPDTGGGGYGGGGWCVADDTPILLADGSEIEARLLKVGMLVRTQHEDSLEWGDYPVEAIELAWQPVFSAEGFPRATGEHLFRIGGAWVRMDSIGVPDGSAWVAKIAVADARSYVSAGILSHNKRADGPEL</sequence>
<dbReference type="Proteomes" id="UP001419910">
    <property type="component" value="Unassembled WGS sequence"/>
</dbReference>
<accession>A0ABU9Y705</accession>
<name>A0ABU9Y705_9SPHN</name>
<gene>
    <name evidence="2" type="ORF">ABC974_18150</name>
</gene>
<protein>
    <submittedName>
        <fullName evidence="2">Uncharacterized protein</fullName>
    </submittedName>
</protein>
<dbReference type="SUPFAM" id="SSF51294">
    <property type="entry name" value="Hedgehog/intein (Hint) domain"/>
    <property type="match status" value="1"/>
</dbReference>
<organism evidence="2 3">
    <name type="scientific">Sphingomonas oligophenolica</name>
    <dbReference type="NCBI Taxonomy" id="301154"/>
    <lineage>
        <taxon>Bacteria</taxon>
        <taxon>Pseudomonadati</taxon>
        <taxon>Pseudomonadota</taxon>
        <taxon>Alphaproteobacteria</taxon>
        <taxon>Sphingomonadales</taxon>
        <taxon>Sphingomonadaceae</taxon>
        <taxon>Sphingomonas</taxon>
    </lineage>
</organism>
<feature type="region of interest" description="Disordered" evidence="1">
    <location>
        <begin position="240"/>
        <end position="280"/>
    </location>
</feature>
<dbReference type="RefSeq" id="WP_343892560.1">
    <property type="nucleotide sequence ID" value="NZ_BAAAEH010000060.1"/>
</dbReference>
<dbReference type="InterPro" id="IPR042302">
    <property type="entry name" value="E1_FCCH_sf"/>
</dbReference>
<comment type="caution">
    <text evidence="2">The sequence shown here is derived from an EMBL/GenBank/DDBJ whole genome shotgun (WGS) entry which is preliminary data.</text>
</comment>
<evidence type="ECO:0000313" key="3">
    <source>
        <dbReference type="Proteomes" id="UP001419910"/>
    </source>
</evidence>